<dbReference type="Pfam" id="PF01433">
    <property type="entry name" value="Peptidase_M1"/>
    <property type="match status" value="1"/>
</dbReference>
<dbReference type="InterPro" id="IPR014782">
    <property type="entry name" value="Peptidase_M1_dom"/>
</dbReference>
<dbReference type="GO" id="GO:0008270">
    <property type="term" value="F:zinc ion binding"/>
    <property type="evidence" value="ECO:0007669"/>
    <property type="project" value="InterPro"/>
</dbReference>
<evidence type="ECO:0000256" key="2">
    <source>
        <dbReference type="ARBA" id="ARBA00001947"/>
    </source>
</evidence>
<evidence type="ECO:0000256" key="5">
    <source>
        <dbReference type="ARBA" id="ARBA00015611"/>
    </source>
</evidence>
<feature type="domain" description="Aminopeptidase N-like N-terminal" evidence="13">
    <location>
        <begin position="118"/>
        <end position="312"/>
    </location>
</feature>
<comment type="cofactor">
    <cofactor evidence="2">
        <name>Zn(2+)</name>
        <dbReference type="ChEBI" id="CHEBI:29105"/>
    </cofactor>
</comment>
<keyword evidence="11" id="KW-0482">Metalloprotease</keyword>
<dbReference type="Proteomes" id="UP000006054">
    <property type="component" value="Chromosome"/>
</dbReference>
<dbReference type="GO" id="GO:0070006">
    <property type="term" value="F:metalloaminopeptidase activity"/>
    <property type="evidence" value="ECO:0007669"/>
    <property type="project" value="TreeGrafter"/>
</dbReference>
<evidence type="ECO:0000256" key="9">
    <source>
        <dbReference type="ARBA" id="ARBA00022801"/>
    </source>
</evidence>
<dbReference type="PANTHER" id="PTHR11533">
    <property type="entry name" value="PROTEASE M1 ZINC METALLOPROTEASE"/>
    <property type="match status" value="1"/>
</dbReference>
<dbReference type="SUPFAM" id="SSF55486">
    <property type="entry name" value="Metalloproteases ('zincins'), catalytic domain"/>
    <property type="match status" value="1"/>
</dbReference>
<evidence type="ECO:0000256" key="8">
    <source>
        <dbReference type="ARBA" id="ARBA00022723"/>
    </source>
</evidence>
<keyword evidence="9" id="KW-0378">Hydrolase</keyword>
<evidence type="ECO:0000313" key="14">
    <source>
        <dbReference type="EMBL" id="AFM03558.1"/>
    </source>
</evidence>
<organism evidence="14 15">
    <name type="scientific">Bernardetia litoralis (strain ATCC 23117 / DSM 6794 / NBRC 15988 / NCIMB 1366 / Fx l1 / Sio-4)</name>
    <name type="common">Flexibacter litoralis</name>
    <dbReference type="NCBI Taxonomy" id="880071"/>
    <lineage>
        <taxon>Bacteria</taxon>
        <taxon>Pseudomonadati</taxon>
        <taxon>Bacteroidota</taxon>
        <taxon>Cytophagia</taxon>
        <taxon>Cytophagales</taxon>
        <taxon>Bernardetiaceae</taxon>
        <taxon>Bernardetia</taxon>
    </lineage>
</organism>
<keyword evidence="15" id="KW-1185">Reference proteome</keyword>
<reference evidence="15" key="1">
    <citation type="submission" date="2012-06" db="EMBL/GenBank/DDBJ databases">
        <title>The complete genome of Flexibacter litoralis DSM 6794.</title>
        <authorList>
            <person name="Lucas S."/>
            <person name="Copeland A."/>
            <person name="Lapidus A."/>
            <person name="Glavina del Rio T."/>
            <person name="Dalin E."/>
            <person name="Tice H."/>
            <person name="Bruce D."/>
            <person name="Goodwin L."/>
            <person name="Pitluck S."/>
            <person name="Peters L."/>
            <person name="Ovchinnikova G."/>
            <person name="Lu M."/>
            <person name="Kyrpides N."/>
            <person name="Mavromatis K."/>
            <person name="Ivanova N."/>
            <person name="Brettin T."/>
            <person name="Detter J.C."/>
            <person name="Han C."/>
            <person name="Larimer F."/>
            <person name="Land M."/>
            <person name="Hauser L."/>
            <person name="Markowitz V."/>
            <person name="Cheng J.-F."/>
            <person name="Hugenholtz P."/>
            <person name="Woyke T."/>
            <person name="Wu D."/>
            <person name="Spring S."/>
            <person name="Lang E."/>
            <person name="Kopitz M."/>
            <person name="Brambilla E."/>
            <person name="Klenk H.-P."/>
            <person name="Eisen J.A."/>
        </authorList>
    </citation>
    <scope>NUCLEOTIDE SEQUENCE [LARGE SCALE GENOMIC DNA]</scope>
    <source>
        <strain evidence="15">ATCC 23117 / DSM 6794 / NBRC 15988 / NCIMB 1366 / Sio-4</strain>
    </source>
</reference>
<name>I4AHX3_BERLS</name>
<dbReference type="GO" id="GO:0016285">
    <property type="term" value="F:alanyl aminopeptidase activity"/>
    <property type="evidence" value="ECO:0007669"/>
    <property type="project" value="UniProtKB-EC"/>
</dbReference>
<dbReference type="GO" id="GO:0043171">
    <property type="term" value="P:peptide catabolic process"/>
    <property type="evidence" value="ECO:0007669"/>
    <property type="project" value="TreeGrafter"/>
</dbReference>
<dbReference type="GO" id="GO:0005615">
    <property type="term" value="C:extracellular space"/>
    <property type="evidence" value="ECO:0007669"/>
    <property type="project" value="TreeGrafter"/>
</dbReference>
<dbReference type="AlphaFoldDB" id="I4AHX3"/>
<evidence type="ECO:0000313" key="15">
    <source>
        <dbReference type="Proteomes" id="UP000006054"/>
    </source>
</evidence>
<dbReference type="KEGG" id="fli:Fleli_1120"/>
<evidence type="ECO:0000256" key="10">
    <source>
        <dbReference type="ARBA" id="ARBA00022833"/>
    </source>
</evidence>
<accession>I4AHX3</accession>
<dbReference type="PATRIC" id="fig|880071.3.peg.1091"/>
<dbReference type="PRINTS" id="PR00756">
    <property type="entry name" value="ALADIPTASE"/>
</dbReference>
<evidence type="ECO:0000256" key="4">
    <source>
        <dbReference type="ARBA" id="ARBA00012564"/>
    </source>
</evidence>
<keyword evidence="8" id="KW-0479">Metal-binding</keyword>
<keyword evidence="7" id="KW-0645">Protease</keyword>
<dbReference type="Gene3D" id="2.60.40.1730">
    <property type="entry name" value="tricorn interacting facor f3 domain"/>
    <property type="match status" value="1"/>
</dbReference>
<dbReference type="InterPro" id="IPR042097">
    <property type="entry name" value="Aminopeptidase_N-like_N_sf"/>
</dbReference>
<dbReference type="Gene3D" id="1.10.390.10">
    <property type="entry name" value="Neutral Protease Domain 2"/>
    <property type="match status" value="1"/>
</dbReference>
<evidence type="ECO:0000256" key="7">
    <source>
        <dbReference type="ARBA" id="ARBA00022670"/>
    </source>
</evidence>
<dbReference type="HOGENOM" id="CLU_014298_0_0_10"/>
<evidence type="ECO:0000256" key="1">
    <source>
        <dbReference type="ARBA" id="ARBA00000098"/>
    </source>
</evidence>
<evidence type="ECO:0000256" key="6">
    <source>
        <dbReference type="ARBA" id="ARBA00022438"/>
    </source>
</evidence>
<gene>
    <name evidence="14" type="ordered locus">Fleli_1120</name>
</gene>
<dbReference type="GO" id="GO:0005737">
    <property type="term" value="C:cytoplasm"/>
    <property type="evidence" value="ECO:0007669"/>
    <property type="project" value="TreeGrafter"/>
</dbReference>
<dbReference type="InterPro" id="IPR027268">
    <property type="entry name" value="Peptidase_M4/M1_CTD_sf"/>
</dbReference>
<proteinExistence type="inferred from homology"/>
<evidence type="ECO:0000256" key="3">
    <source>
        <dbReference type="ARBA" id="ARBA00010136"/>
    </source>
</evidence>
<dbReference type="GO" id="GO:0016020">
    <property type="term" value="C:membrane"/>
    <property type="evidence" value="ECO:0007669"/>
    <property type="project" value="TreeGrafter"/>
</dbReference>
<keyword evidence="10" id="KW-0862">Zinc</keyword>
<dbReference type="InterPro" id="IPR001930">
    <property type="entry name" value="Peptidase_M1"/>
</dbReference>
<keyword evidence="6 14" id="KW-0031">Aminopeptidase</keyword>
<comment type="catalytic activity">
    <reaction evidence="1">
        <text>Release of an N-terminal amino acid, Xaa-|-Yaa- from a peptide, amide or arylamide. Xaa is preferably Ala, but may be most amino acids including Pro (slow action). When a terminal hydrophobic residue is followed by a prolyl residue, the two may be released as an intact Xaa-Pro dipeptide.</text>
        <dbReference type="EC" id="3.4.11.2"/>
    </reaction>
</comment>
<dbReference type="SUPFAM" id="SSF48371">
    <property type="entry name" value="ARM repeat"/>
    <property type="match status" value="1"/>
</dbReference>
<dbReference type="EC" id="3.4.11.2" evidence="4"/>
<dbReference type="Pfam" id="PF17900">
    <property type="entry name" value="Peptidase_M1_N"/>
    <property type="match status" value="1"/>
</dbReference>
<evidence type="ECO:0000259" key="13">
    <source>
        <dbReference type="Pfam" id="PF17900"/>
    </source>
</evidence>
<comment type="similarity">
    <text evidence="3">Belongs to the peptidase M1 family.</text>
</comment>
<dbReference type="eggNOG" id="COG0308">
    <property type="taxonomic scope" value="Bacteria"/>
</dbReference>
<evidence type="ECO:0000256" key="11">
    <source>
        <dbReference type="ARBA" id="ARBA00023049"/>
    </source>
</evidence>
<dbReference type="CDD" id="cd09603">
    <property type="entry name" value="M1_APN_like"/>
    <property type="match status" value="1"/>
</dbReference>
<protein>
    <recommendedName>
        <fullName evidence="5">Aminopeptidase N</fullName>
        <ecNumber evidence="4">3.4.11.2</ecNumber>
    </recommendedName>
</protein>
<dbReference type="GO" id="GO:0042277">
    <property type="term" value="F:peptide binding"/>
    <property type="evidence" value="ECO:0007669"/>
    <property type="project" value="TreeGrafter"/>
</dbReference>
<dbReference type="InterPro" id="IPR045357">
    <property type="entry name" value="Aminopeptidase_N-like_N"/>
</dbReference>
<feature type="domain" description="Peptidase M1 membrane alanine aminopeptidase" evidence="12">
    <location>
        <begin position="350"/>
        <end position="555"/>
    </location>
</feature>
<evidence type="ECO:0000259" key="12">
    <source>
        <dbReference type="Pfam" id="PF01433"/>
    </source>
</evidence>
<dbReference type="GO" id="GO:0006508">
    <property type="term" value="P:proteolysis"/>
    <property type="evidence" value="ECO:0007669"/>
    <property type="project" value="UniProtKB-KW"/>
</dbReference>
<dbReference type="EMBL" id="CP003345">
    <property type="protein sequence ID" value="AFM03558.1"/>
    <property type="molecule type" value="Genomic_DNA"/>
</dbReference>
<dbReference type="SUPFAM" id="SSF63737">
    <property type="entry name" value="Leukotriene A4 hydrolase N-terminal domain"/>
    <property type="match status" value="1"/>
</dbReference>
<dbReference type="InterPro" id="IPR016024">
    <property type="entry name" value="ARM-type_fold"/>
</dbReference>
<sequence precursor="true">MLCSKNLFFLFIKIEFFCKLYKILQNISFGMNKSLRFSSLSFAFLFLFSTLFFVSSCKPTQQTGDNTTKKDSTNTTNEFLVPIEESESQFKKDLPEPIWKPKKGSYHATKTKEFDLIHTKLNIKPDWEKQWVYSTATLTVQPHFYDQNKIDLDAKGLAIESIKLLAGSSKNDVTKPLRWDYDGKWLTVRLDREYTKDEKITVEINYIAKPNEAIWTNSVLSNIEEEGFFFINPEGKTKGKPKQIWTQGETSNNSMWFPTFESSNFRGTQEVFVTVADSFQTLSNGKLVSSQKNTDGTRTDYWKMEKPHAPYLTMVAIGEFEIIEDKWRDIPLYYYTEKWHAPYAKDVFGKTPEMMEFYSTYLDYPYPWEKYAQIIVRDYTSGAMENTSASVFMEGLMVDKRSIKDHNWEGIISHELFHQWFGDLMTAESWANLAMNESFADYGEYLWLEHSKGKKDADQNISNEKSSYFREAQAKREPIIRYFYTSENDMFDSHSYAKGAVVLNMLRYHIGDEAFQITLQKYVKANAFKSVELDNLRLIAEEVTGQDLTWFFNQWFMKAGHPELNIDENYQDGTLKMTITQTQDLRYSPIYRLPLEIDVWENGKVTRHKVTLDKAEQIFEFKTESKPELVVFDPSGYLLAQKNEDDKTANEWRLQADYYENYIPKMAALYNLAGSIENDTTFNLLIKVAKNDKFAAYRTQAIRSLGEYNLENIENKEAENFEQNITEIVTLLKEMSISDKDNLTRASAIDIVSQYGAFPKLWKQTLKDSSYFVISNTIYSLINVYGAEALDKIEPLENIEERHVVYALGEYYSVYGIEGKYSWFVKNADRISGSEMSYFLNHFTQYLINQPKDIQKKGIDYLVHQAKTNSFFQTRKDAYQSLTVLKNALDEETKIELEIEQKMNGIKTEEKDRRVTEFQQALGF</sequence>
<dbReference type="InterPro" id="IPR050344">
    <property type="entry name" value="Peptidase_M1_aminopeptidases"/>
</dbReference>
<dbReference type="STRING" id="880071.Fleli_1120"/>
<dbReference type="PANTHER" id="PTHR11533:SF174">
    <property type="entry name" value="PUROMYCIN-SENSITIVE AMINOPEPTIDASE-RELATED"/>
    <property type="match status" value="1"/>
</dbReference>